<feature type="transmembrane region" description="Helical" evidence="2">
    <location>
        <begin position="112"/>
        <end position="133"/>
    </location>
</feature>
<keyword evidence="2" id="KW-0472">Membrane</keyword>
<accession>A0AAV2Q342</accession>
<name>A0AAV2Q342_MEGNR</name>
<protein>
    <recommendedName>
        <fullName evidence="5">Transmembrane protein 70</fullName>
    </recommendedName>
</protein>
<sequence>MAGVSGVIRALSKQPTNYAKFLRISVSAYSSARNPSTLPECRNTQMLVPTRSISIHQALQQSSNSGNNNFFGVFYGIPFPKVSLLSIFRAGCRLTRGITNKFCLVKFFSTSVGLVVAVGSFVGFFTFVTPLLIHWLTKKYVMKIEYDPKTDMYSATTLSFFLREKKIQFSIGDVHVPDVPGMFTTFHANGRPLFVEPDTFKDLEHYGRIMGYDKPIDFRLGPDNEDKD</sequence>
<dbReference type="PANTHER" id="PTHR13281:SF0">
    <property type="entry name" value="TRANSMEMBRANE PROTEIN 70, MITOCHONDRIAL"/>
    <property type="match status" value="1"/>
</dbReference>
<dbReference type="GO" id="GO:0031966">
    <property type="term" value="C:mitochondrial membrane"/>
    <property type="evidence" value="ECO:0007669"/>
    <property type="project" value="TreeGrafter"/>
</dbReference>
<comment type="similarity">
    <text evidence="1">Belongs to the TMEM70 family.</text>
</comment>
<comment type="caution">
    <text evidence="3">The sequence shown here is derived from an EMBL/GenBank/DDBJ whole genome shotgun (WGS) entry which is preliminary data.</text>
</comment>
<dbReference type="AlphaFoldDB" id="A0AAV2Q342"/>
<evidence type="ECO:0000313" key="4">
    <source>
        <dbReference type="Proteomes" id="UP001497623"/>
    </source>
</evidence>
<evidence type="ECO:0000313" key="3">
    <source>
        <dbReference type="EMBL" id="CAL4067445.1"/>
    </source>
</evidence>
<dbReference type="Proteomes" id="UP001497623">
    <property type="component" value="Unassembled WGS sequence"/>
</dbReference>
<keyword evidence="4" id="KW-1185">Reference proteome</keyword>
<keyword evidence="2" id="KW-1133">Transmembrane helix</keyword>
<gene>
    <name evidence="3" type="ORF">MNOR_LOCUS6499</name>
</gene>
<proteinExistence type="inferred from homology"/>
<evidence type="ECO:0000256" key="1">
    <source>
        <dbReference type="ARBA" id="ARBA00005280"/>
    </source>
</evidence>
<dbReference type="EMBL" id="CAXKWB010002693">
    <property type="protein sequence ID" value="CAL4067445.1"/>
    <property type="molecule type" value="Genomic_DNA"/>
</dbReference>
<feature type="non-terminal residue" evidence="3">
    <location>
        <position position="228"/>
    </location>
</feature>
<evidence type="ECO:0000256" key="2">
    <source>
        <dbReference type="SAM" id="Phobius"/>
    </source>
</evidence>
<dbReference type="InterPro" id="IPR009724">
    <property type="entry name" value="TMEM70"/>
</dbReference>
<reference evidence="3 4" key="1">
    <citation type="submission" date="2024-05" db="EMBL/GenBank/DDBJ databases">
        <authorList>
            <person name="Wallberg A."/>
        </authorList>
    </citation>
    <scope>NUCLEOTIDE SEQUENCE [LARGE SCALE GENOMIC DNA]</scope>
</reference>
<evidence type="ECO:0008006" key="5">
    <source>
        <dbReference type="Google" id="ProtNLM"/>
    </source>
</evidence>
<dbReference type="GO" id="GO:0033615">
    <property type="term" value="P:mitochondrial proton-transporting ATP synthase complex assembly"/>
    <property type="evidence" value="ECO:0007669"/>
    <property type="project" value="TreeGrafter"/>
</dbReference>
<dbReference type="Pfam" id="PF06979">
    <property type="entry name" value="TMEM70"/>
    <property type="match status" value="1"/>
</dbReference>
<keyword evidence="2" id="KW-0812">Transmembrane</keyword>
<dbReference type="InterPro" id="IPR045325">
    <property type="entry name" value="TMEM70/TMEM186/TMEM223"/>
</dbReference>
<organism evidence="3 4">
    <name type="scientific">Meganyctiphanes norvegica</name>
    <name type="common">Northern krill</name>
    <name type="synonym">Thysanopoda norvegica</name>
    <dbReference type="NCBI Taxonomy" id="48144"/>
    <lineage>
        <taxon>Eukaryota</taxon>
        <taxon>Metazoa</taxon>
        <taxon>Ecdysozoa</taxon>
        <taxon>Arthropoda</taxon>
        <taxon>Crustacea</taxon>
        <taxon>Multicrustacea</taxon>
        <taxon>Malacostraca</taxon>
        <taxon>Eumalacostraca</taxon>
        <taxon>Eucarida</taxon>
        <taxon>Euphausiacea</taxon>
        <taxon>Euphausiidae</taxon>
        <taxon>Meganyctiphanes</taxon>
    </lineage>
</organism>
<dbReference type="PANTHER" id="PTHR13281">
    <property type="entry name" value="TRANSMEMBRANE PROTEIN 70, MITOCHONDRIAL"/>
    <property type="match status" value="1"/>
</dbReference>